<feature type="domain" description="Amino acid transporter transmembrane" evidence="9">
    <location>
        <begin position="1"/>
        <end position="188"/>
    </location>
</feature>
<evidence type="ECO:0000256" key="7">
    <source>
        <dbReference type="ARBA" id="ARBA00023136"/>
    </source>
</evidence>
<feature type="transmembrane region" description="Helical" evidence="8">
    <location>
        <begin position="109"/>
        <end position="132"/>
    </location>
</feature>
<evidence type="ECO:0000256" key="4">
    <source>
        <dbReference type="ARBA" id="ARBA00022692"/>
    </source>
</evidence>
<feature type="transmembrane region" description="Helical" evidence="8">
    <location>
        <begin position="168"/>
        <end position="188"/>
    </location>
</feature>
<proteinExistence type="inferred from homology"/>
<dbReference type="PANTHER" id="PTHR22950:SF458">
    <property type="entry name" value="SODIUM-COUPLED NEUTRAL AMINO ACID TRANSPORTER 11-RELATED"/>
    <property type="match status" value="1"/>
</dbReference>
<feature type="transmembrane region" description="Helical" evidence="8">
    <location>
        <begin position="138"/>
        <end position="156"/>
    </location>
</feature>
<comment type="similarity">
    <text evidence="2">Belongs to the amino acid/polyamine transporter 2 family.</text>
</comment>
<keyword evidence="3" id="KW-0813">Transport</keyword>
<dbReference type="GO" id="GO:0005783">
    <property type="term" value="C:endoplasmic reticulum"/>
    <property type="evidence" value="ECO:0007669"/>
    <property type="project" value="TreeGrafter"/>
</dbReference>
<keyword evidence="4 8" id="KW-0812">Transmembrane</keyword>
<dbReference type="GO" id="GO:0015179">
    <property type="term" value="F:L-amino acid transmembrane transporter activity"/>
    <property type="evidence" value="ECO:0007669"/>
    <property type="project" value="TreeGrafter"/>
</dbReference>
<evidence type="ECO:0000256" key="2">
    <source>
        <dbReference type="ARBA" id="ARBA00008066"/>
    </source>
</evidence>
<evidence type="ECO:0000256" key="5">
    <source>
        <dbReference type="ARBA" id="ARBA00022970"/>
    </source>
</evidence>
<feature type="transmembrane region" description="Helical" evidence="8">
    <location>
        <begin position="25"/>
        <end position="49"/>
    </location>
</feature>
<dbReference type="GO" id="GO:0016020">
    <property type="term" value="C:membrane"/>
    <property type="evidence" value="ECO:0007669"/>
    <property type="project" value="UniProtKB-SubCell"/>
</dbReference>
<dbReference type="OrthoDB" id="28208at2759"/>
<evidence type="ECO:0000256" key="8">
    <source>
        <dbReference type="SAM" id="Phobius"/>
    </source>
</evidence>
<dbReference type="InterPro" id="IPR013057">
    <property type="entry name" value="AA_transpt_TM"/>
</dbReference>
<keyword evidence="6 8" id="KW-1133">Transmembrane helix</keyword>
<evidence type="ECO:0000256" key="3">
    <source>
        <dbReference type="ARBA" id="ARBA00022448"/>
    </source>
</evidence>
<organism evidence="10 11">
    <name type="scientific">Syncephalis pseudoplumigaleata</name>
    <dbReference type="NCBI Taxonomy" id="1712513"/>
    <lineage>
        <taxon>Eukaryota</taxon>
        <taxon>Fungi</taxon>
        <taxon>Fungi incertae sedis</taxon>
        <taxon>Zoopagomycota</taxon>
        <taxon>Zoopagomycotina</taxon>
        <taxon>Zoopagomycetes</taxon>
        <taxon>Zoopagales</taxon>
        <taxon>Piptocephalidaceae</taxon>
        <taxon>Syncephalis</taxon>
    </lineage>
</organism>
<reference evidence="11" key="1">
    <citation type="journal article" date="2018" name="Nat. Microbiol.">
        <title>Leveraging single-cell genomics to expand the fungal tree of life.</title>
        <authorList>
            <person name="Ahrendt S.R."/>
            <person name="Quandt C.A."/>
            <person name="Ciobanu D."/>
            <person name="Clum A."/>
            <person name="Salamov A."/>
            <person name="Andreopoulos B."/>
            <person name="Cheng J.F."/>
            <person name="Woyke T."/>
            <person name="Pelin A."/>
            <person name="Henrissat B."/>
            <person name="Reynolds N.K."/>
            <person name="Benny G.L."/>
            <person name="Smith M.E."/>
            <person name="James T.Y."/>
            <person name="Grigoriev I.V."/>
        </authorList>
    </citation>
    <scope>NUCLEOTIDE SEQUENCE [LARGE SCALE GENOMIC DNA]</scope>
    <source>
        <strain evidence="11">Benny S71-1</strain>
    </source>
</reference>
<dbReference type="PANTHER" id="PTHR22950">
    <property type="entry name" value="AMINO ACID TRANSPORTER"/>
    <property type="match status" value="1"/>
</dbReference>
<sequence>AFVCHHNTFVILNALKSPSLNRFGVVTHMSMGVSLVTCLIMAISGYWAFTDKTEGNVLNNFASDNVLINIARLCFGMNMFSTLPLEHFVVREVVEALFLKEPISTLTNFLVTTVLIGAAMLIALCTCDLGFVMELTGGISATALAFILPPACYMKLASGSLWSRKKLPSLVCIVFGVIVMCLSTALSIHNYASDTGKRKTCDW</sequence>
<comment type="subcellular location">
    <subcellularLocation>
        <location evidence="1">Membrane</location>
        <topology evidence="1">Multi-pass membrane protein</topology>
    </subcellularLocation>
</comment>
<dbReference type="Proteomes" id="UP000278143">
    <property type="component" value="Unassembled WGS sequence"/>
</dbReference>
<evidence type="ECO:0000256" key="1">
    <source>
        <dbReference type="ARBA" id="ARBA00004141"/>
    </source>
</evidence>
<gene>
    <name evidence="10" type="ORF">SYNPS1DRAFT_18499</name>
</gene>
<accession>A0A4P9YUR0</accession>
<protein>
    <submittedName>
        <fullName evidence="10">Transmembrane amino acid transporter protein-domain-containing protein</fullName>
    </submittedName>
</protein>
<dbReference type="AlphaFoldDB" id="A0A4P9YUR0"/>
<evidence type="ECO:0000256" key="6">
    <source>
        <dbReference type="ARBA" id="ARBA00022989"/>
    </source>
</evidence>
<dbReference type="EMBL" id="KZ990922">
    <property type="protein sequence ID" value="RKP23508.1"/>
    <property type="molecule type" value="Genomic_DNA"/>
</dbReference>
<dbReference type="Pfam" id="PF01490">
    <property type="entry name" value="Aa_trans"/>
    <property type="match status" value="1"/>
</dbReference>
<evidence type="ECO:0000259" key="9">
    <source>
        <dbReference type="Pfam" id="PF01490"/>
    </source>
</evidence>
<evidence type="ECO:0000313" key="11">
    <source>
        <dbReference type="Proteomes" id="UP000278143"/>
    </source>
</evidence>
<name>A0A4P9YUR0_9FUNG</name>
<keyword evidence="7 8" id="KW-0472">Membrane</keyword>
<evidence type="ECO:0000313" key="10">
    <source>
        <dbReference type="EMBL" id="RKP23508.1"/>
    </source>
</evidence>
<keyword evidence="5" id="KW-0029">Amino-acid transport</keyword>
<keyword evidence="11" id="KW-1185">Reference proteome</keyword>
<feature type="non-terminal residue" evidence="10">
    <location>
        <position position="1"/>
    </location>
</feature>